<gene>
    <name evidence="6" type="ORF">GJV77_12115</name>
</gene>
<dbReference type="InterPro" id="IPR001279">
    <property type="entry name" value="Metallo-B-lactamas"/>
</dbReference>
<protein>
    <submittedName>
        <fullName evidence="6">MBL fold metallo-hydrolase</fullName>
    </submittedName>
</protein>
<accession>A0A7K1GP78</accession>
<organism evidence="6 7">
    <name type="scientific">Myroides pelagicus</name>
    <dbReference type="NCBI Taxonomy" id="270914"/>
    <lineage>
        <taxon>Bacteria</taxon>
        <taxon>Pseudomonadati</taxon>
        <taxon>Bacteroidota</taxon>
        <taxon>Flavobacteriia</taxon>
        <taxon>Flavobacteriales</taxon>
        <taxon>Flavobacteriaceae</taxon>
        <taxon>Myroides</taxon>
    </lineage>
</organism>
<dbReference type="Pfam" id="PF00753">
    <property type="entry name" value="Lactamase_B"/>
    <property type="match status" value="1"/>
</dbReference>
<comment type="similarity">
    <text evidence="1">Belongs to the metallo-beta-lactamase superfamily.</text>
</comment>
<keyword evidence="4" id="KW-0862">Zinc</keyword>
<dbReference type="PANTHER" id="PTHR42978">
    <property type="entry name" value="QUORUM-QUENCHING LACTONASE YTNP-RELATED-RELATED"/>
    <property type="match status" value="1"/>
</dbReference>
<dbReference type="OrthoDB" id="9802897at2"/>
<dbReference type="GO" id="GO:0046872">
    <property type="term" value="F:metal ion binding"/>
    <property type="evidence" value="ECO:0007669"/>
    <property type="project" value="UniProtKB-KW"/>
</dbReference>
<keyword evidence="3 6" id="KW-0378">Hydrolase</keyword>
<dbReference type="Proteomes" id="UP000488936">
    <property type="component" value="Unassembled WGS sequence"/>
</dbReference>
<evidence type="ECO:0000256" key="3">
    <source>
        <dbReference type="ARBA" id="ARBA00022801"/>
    </source>
</evidence>
<keyword evidence="7" id="KW-1185">Reference proteome</keyword>
<evidence type="ECO:0000256" key="4">
    <source>
        <dbReference type="ARBA" id="ARBA00022833"/>
    </source>
</evidence>
<dbReference type="InterPro" id="IPR051013">
    <property type="entry name" value="MBL_superfamily_lactonases"/>
</dbReference>
<sequence length="241" mass="28758">MIKVVPLKEGDFYEDEVKNFLPIEENTVLTNEIQLAVCPFLIVTEKYTILLDAGLGYQENGEYVLDAYLKREGISPIDIDRIYLSHLHKDHVNGLMEYRDGKYVCRFPNASIYLQRREVSFAELIQDDISFDYEILEEILKLPNIVWMNEDEGRLDEYIRYRVVGGHTAYMQVFWVKDDDVTYFYGADNLPKYSYLTYNMAFKTDYDGKKAMQWRAEWKDEIVKDRWVLLLYHDMEHSIYR</sequence>
<evidence type="ECO:0000313" key="7">
    <source>
        <dbReference type="Proteomes" id="UP000488936"/>
    </source>
</evidence>
<name>A0A7K1GP78_9FLAO</name>
<dbReference type="AlphaFoldDB" id="A0A7K1GP78"/>
<dbReference type="EMBL" id="WMJY01000034">
    <property type="protein sequence ID" value="MTH30641.1"/>
    <property type="molecule type" value="Genomic_DNA"/>
</dbReference>
<dbReference type="SUPFAM" id="SSF56281">
    <property type="entry name" value="Metallo-hydrolase/oxidoreductase"/>
    <property type="match status" value="1"/>
</dbReference>
<comment type="caution">
    <text evidence="6">The sequence shown here is derived from an EMBL/GenBank/DDBJ whole genome shotgun (WGS) entry which is preliminary data.</text>
</comment>
<evidence type="ECO:0000256" key="1">
    <source>
        <dbReference type="ARBA" id="ARBA00007749"/>
    </source>
</evidence>
<evidence type="ECO:0000256" key="2">
    <source>
        <dbReference type="ARBA" id="ARBA00022723"/>
    </source>
</evidence>
<dbReference type="Gene3D" id="3.60.15.10">
    <property type="entry name" value="Ribonuclease Z/Hydroxyacylglutathione hydrolase-like"/>
    <property type="match status" value="1"/>
</dbReference>
<evidence type="ECO:0000313" key="6">
    <source>
        <dbReference type="EMBL" id="MTH30641.1"/>
    </source>
</evidence>
<feature type="domain" description="Metallo-beta-lactamase" evidence="5">
    <location>
        <begin position="36"/>
        <end position="233"/>
    </location>
</feature>
<dbReference type="InterPro" id="IPR036866">
    <property type="entry name" value="RibonucZ/Hydroxyglut_hydro"/>
</dbReference>
<reference evidence="6 7" key="1">
    <citation type="journal article" date="2006" name="Int. J. Syst. Evol. Microbiol.">
        <title>Myroides pelagicus sp. nov., isolated from seawater in Thailand.</title>
        <authorList>
            <person name="Yoon J."/>
            <person name="Maneerat S."/>
            <person name="Kawai F."/>
            <person name="Yokota A."/>
        </authorList>
    </citation>
    <scope>NUCLEOTIDE SEQUENCE [LARGE SCALE GENOMIC DNA]</scope>
    <source>
        <strain evidence="6 7">SM1T</strain>
    </source>
</reference>
<keyword evidence="2" id="KW-0479">Metal-binding</keyword>
<proteinExistence type="inferred from homology"/>
<evidence type="ECO:0000259" key="5">
    <source>
        <dbReference type="SMART" id="SM00849"/>
    </source>
</evidence>
<dbReference type="SMART" id="SM00849">
    <property type="entry name" value="Lactamase_B"/>
    <property type="match status" value="1"/>
</dbReference>
<dbReference type="GO" id="GO:0016787">
    <property type="term" value="F:hydrolase activity"/>
    <property type="evidence" value="ECO:0007669"/>
    <property type="project" value="UniProtKB-KW"/>
</dbReference>
<dbReference type="RefSeq" id="WP_155036623.1">
    <property type="nucleotide sequence ID" value="NZ_JBHTIG010000036.1"/>
</dbReference>